<feature type="region of interest" description="Disordered" evidence="1">
    <location>
        <begin position="62"/>
        <end position="85"/>
    </location>
</feature>
<sequence>RVMAAPSTGPLIEDVTPADRRATIEVAEYELECLPAGRKVFLKKGSLFFLSSKKEAFRKLAGPPEEPACTVPTGPPQVLGLNTLE</sequence>
<evidence type="ECO:0000313" key="2">
    <source>
        <dbReference type="EMBL" id="CAE8609128.1"/>
    </source>
</evidence>
<evidence type="ECO:0000313" key="3">
    <source>
        <dbReference type="EMBL" id="CAE8686525.1"/>
    </source>
</evidence>
<keyword evidence="5" id="KW-1185">Reference proteome</keyword>
<organism evidence="3 4">
    <name type="scientific">Polarella glacialis</name>
    <name type="common">Dinoflagellate</name>
    <dbReference type="NCBI Taxonomy" id="89957"/>
    <lineage>
        <taxon>Eukaryota</taxon>
        <taxon>Sar</taxon>
        <taxon>Alveolata</taxon>
        <taxon>Dinophyceae</taxon>
        <taxon>Suessiales</taxon>
        <taxon>Suessiaceae</taxon>
        <taxon>Polarella</taxon>
    </lineage>
</organism>
<gene>
    <name evidence="2" type="ORF">PGLA1383_LOCUS26954</name>
    <name evidence="3" type="ORF">PGLA2088_LOCUS25020</name>
</gene>
<evidence type="ECO:0000313" key="5">
    <source>
        <dbReference type="Proteomes" id="UP000654075"/>
    </source>
</evidence>
<dbReference type="Proteomes" id="UP000626109">
    <property type="component" value="Unassembled WGS sequence"/>
</dbReference>
<dbReference type="EMBL" id="CAJNNV010024243">
    <property type="protein sequence ID" value="CAE8609128.1"/>
    <property type="molecule type" value="Genomic_DNA"/>
</dbReference>
<dbReference type="EMBL" id="CAJNNW010026602">
    <property type="protein sequence ID" value="CAE8686525.1"/>
    <property type="molecule type" value="Genomic_DNA"/>
</dbReference>
<evidence type="ECO:0000256" key="1">
    <source>
        <dbReference type="SAM" id="MobiDB-lite"/>
    </source>
</evidence>
<accession>A0A813JPT1</accession>
<proteinExistence type="predicted"/>
<name>A0A813JPT1_POLGL</name>
<comment type="caution">
    <text evidence="3">The sequence shown here is derived from an EMBL/GenBank/DDBJ whole genome shotgun (WGS) entry which is preliminary data.</text>
</comment>
<evidence type="ECO:0000313" key="4">
    <source>
        <dbReference type="Proteomes" id="UP000626109"/>
    </source>
</evidence>
<reference evidence="3" key="1">
    <citation type="submission" date="2021-02" db="EMBL/GenBank/DDBJ databases">
        <authorList>
            <person name="Dougan E. K."/>
            <person name="Rhodes N."/>
            <person name="Thang M."/>
            <person name="Chan C."/>
        </authorList>
    </citation>
    <scope>NUCLEOTIDE SEQUENCE</scope>
</reference>
<dbReference type="AlphaFoldDB" id="A0A813JPT1"/>
<feature type="non-terminal residue" evidence="3">
    <location>
        <position position="1"/>
    </location>
</feature>
<dbReference type="Proteomes" id="UP000654075">
    <property type="component" value="Unassembled WGS sequence"/>
</dbReference>
<protein>
    <submittedName>
        <fullName evidence="3">Uncharacterized protein</fullName>
    </submittedName>
</protein>